<evidence type="ECO:0000256" key="1">
    <source>
        <dbReference type="SAM" id="Phobius"/>
    </source>
</evidence>
<evidence type="ECO:0000313" key="2">
    <source>
        <dbReference type="EMBL" id="MFC7358534.1"/>
    </source>
</evidence>
<dbReference type="Proteomes" id="UP001596415">
    <property type="component" value="Unassembled WGS sequence"/>
</dbReference>
<reference evidence="3" key="1">
    <citation type="journal article" date="2019" name="Int. J. Syst. Evol. Microbiol.">
        <title>The Global Catalogue of Microorganisms (GCM) 10K type strain sequencing project: providing services to taxonomists for standard genome sequencing and annotation.</title>
        <authorList>
            <consortium name="The Broad Institute Genomics Platform"/>
            <consortium name="The Broad Institute Genome Sequencing Center for Infectious Disease"/>
            <person name="Wu L."/>
            <person name="Ma J."/>
        </authorList>
    </citation>
    <scope>NUCLEOTIDE SEQUENCE [LARGE SCALE GENOMIC DNA]</scope>
    <source>
        <strain evidence="3">CGMCC 1.16306</strain>
    </source>
</reference>
<gene>
    <name evidence="2" type="ORF">ACFQO1_12605</name>
</gene>
<evidence type="ECO:0000313" key="3">
    <source>
        <dbReference type="Proteomes" id="UP001596415"/>
    </source>
</evidence>
<dbReference type="EMBL" id="JBHTBN010000007">
    <property type="protein sequence ID" value="MFC7358534.1"/>
    <property type="molecule type" value="Genomic_DNA"/>
</dbReference>
<proteinExistence type="predicted"/>
<protein>
    <submittedName>
        <fullName evidence="2">Uncharacterized protein</fullName>
    </submittedName>
</protein>
<keyword evidence="1" id="KW-0812">Transmembrane</keyword>
<feature type="transmembrane region" description="Helical" evidence="1">
    <location>
        <begin position="9"/>
        <end position="28"/>
    </location>
</feature>
<sequence>MMVFFNKRFFIILLIIMTLLLLPLIAGYFSKQINWSLSDYVIAGGLFIFAGGCIELILSRAIKPKHKYLGILIIITILLLVFIELAVGLFGTPFAGS</sequence>
<keyword evidence="1" id="KW-1133">Transmembrane helix</keyword>
<keyword evidence="1" id="KW-0472">Membrane</keyword>
<keyword evidence="3" id="KW-1185">Reference proteome</keyword>
<feature type="transmembrane region" description="Helical" evidence="1">
    <location>
        <begin position="70"/>
        <end position="91"/>
    </location>
</feature>
<accession>A0ABW2MYE0</accession>
<dbReference type="RefSeq" id="WP_380218509.1">
    <property type="nucleotide sequence ID" value="NZ_JBHTBN010000007.1"/>
</dbReference>
<organism evidence="2 3">
    <name type="scientific">Jejudonia soesokkakensis</name>
    <dbReference type="NCBI Taxonomy" id="1323432"/>
    <lineage>
        <taxon>Bacteria</taxon>
        <taxon>Pseudomonadati</taxon>
        <taxon>Bacteroidota</taxon>
        <taxon>Flavobacteriia</taxon>
        <taxon>Flavobacteriales</taxon>
        <taxon>Flavobacteriaceae</taxon>
        <taxon>Jejudonia</taxon>
    </lineage>
</organism>
<feature type="transmembrane region" description="Helical" evidence="1">
    <location>
        <begin position="40"/>
        <end position="58"/>
    </location>
</feature>
<comment type="caution">
    <text evidence="2">The sequence shown here is derived from an EMBL/GenBank/DDBJ whole genome shotgun (WGS) entry which is preliminary data.</text>
</comment>
<name>A0ABW2MYE0_9FLAO</name>